<organism evidence="1 2">
    <name type="scientific">Phenylobacterium conjunctum</name>
    <dbReference type="NCBI Taxonomy" id="1298959"/>
    <lineage>
        <taxon>Bacteria</taxon>
        <taxon>Pseudomonadati</taxon>
        <taxon>Pseudomonadota</taxon>
        <taxon>Alphaproteobacteria</taxon>
        <taxon>Caulobacterales</taxon>
        <taxon>Caulobacteraceae</taxon>
        <taxon>Phenylobacterium</taxon>
    </lineage>
</organism>
<protein>
    <recommendedName>
        <fullName evidence="3">Glycosyl transferase</fullName>
    </recommendedName>
</protein>
<proteinExistence type="predicted"/>
<sequence length="347" mass="39768">MKVLCYSSFTFSYLNRARVLYQTLRRFHPDWELVAVITDRPPLGFVFSPAAEPFDRVVWAEDLGIDDFKAWLFKHDVVEACTAVKGPFIHQACASGADAVIYLDPDTALFGPLDPLVDWLGESDILLTPHLLHPNTERSAILDHDLSASRTGIFNLGFVAIRTTGEGARFAKWWNDRLLDYCYDDIPLGLFVDQRWCDHVPALFEQVKVIRDPGYNVASWNLSQRRLEVTGDGRILVNGYPLRFWHFTKLGPTGDVMTKRYAGDNYPVYEVWRWYKDQVSAATDPRIPARYWAYDQYADGTPISRQHRLTYRARPDLQAAFPDPFDARPGGFRDWLVGEGLADGERR</sequence>
<accession>A0ABW3T2V2</accession>
<comment type="caution">
    <text evidence="1">The sequence shown here is derived from an EMBL/GenBank/DDBJ whole genome shotgun (WGS) entry which is preliminary data.</text>
</comment>
<dbReference type="RefSeq" id="WP_377353317.1">
    <property type="nucleotide sequence ID" value="NZ_JBHTLQ010000015.1"/>
</dbReference>
<evidence type="ECO:0000313" key="2">
    <source>
        <dbReference type="Proteomes" id="UP001597216"/>
    </source>
</evidence>
<dbReference type="EMBL" id="JBHTLQ010000015">
    <property type="protein sequence ID" value="MFD1190681.1"/>
    <property type="molecule type" value="Genomic_DNA"/>
</dbReference>
<reference evidence="2" key="1">
    <citation type="journal article" date="2019" name="Int. J. Syst. Evol. Microbiol.">
        <title>The Global Catalogue of Microorganisms (GCM) 10K type strain sequencing project: providing services to taxonomists for standard genome sequencing and annotation.</title>
        <authorList>
            <consortium name="The Broad Institute Genomics Platform"/>
            <consortium name="The Broad Institute Genome Sequencing Center for Infectious Disease"/>
            <person name="Wu L."/>
            <person name="Ma J."/>
        </authorList>
    </citation>
    <scope>NUCLEOTIDE SEQUENCE [LARGE SCALE GENOMIC DNA]</scope>
    <source>
        <strain evidence="2">CCUG 55074</strain>
    </source>
</reference>
<dbReference type="Gene3D" id="3.90.550.10">
    <property type="entry name" value="Spore Coat Polysaccharide Biosynthesis Protein SpsA, Chain A"/>
    <property type="match status" value="1"/>
</dbReference>
<dbReference type="InterPro" id="IPR029044">
    <property type="entry name" value="Nucleotide-diphossugar_trans"/>
</dbReference>
<evidence type="ECO:0000313" key="1">
    <source>
        <dbReference type="EMBL" id="MFD1190681.1"/>
    </source>
</evidence>
<keyword evidence="2" id="KW-1185">Reference proteome</keyword>
<name>A0ABW3T2V2_9CAUL</name>
<dbReference type="Proteomes" id="UP001597216">
    <property type="component" value="Unassembled WGS sequence"/>
</dbReference>
<evidence type="ECO:0008006" key="3">
    <source>
        <dbReference type="Google" id="ProtNLM"/>
    </source>
</evidence>
<gene>
    <name evidence="1" type="ORF">ACFQ27_08835</name>
</gene>
<dbReference type="SUPFAM" id="SSF53448">
    <property type="entry name" value="Nucleotide-diphospho-sugar transferases"/>
    <property type="match status" value="1"/>
</dbReference>